<dbReference type="PANTHER" id="PTHR22952:SF175">
    <property type="entry name" value="PROTEIN ABSCISIC ACID-INSENSITIVE 5"/>
    <property type="match status" value="1"/>
</dbReference>
<dbReference type="Gene3D" id="1.20.5.170">
    <property type="match status" value="1"/>
</dbReference>
<keyword evidence="7" id="KW-1185">Reference proteome</keyword>
<evidence type="ECO:0000313" key="6">
    <source>
        <dbReference type="EMBL" id="KAI5080592.1"/>
    </source>
</evidence>
<accession>A0A9D4V7Y7</accession>
<dbReference type="AlphaFoldDB" id="A0A9D4V7Y7"/>
<evidence type="ECO:0000256" key="1">
    <source>
        <dbReference type="ARBA" id="ARBA00004123"/>
    </source>
</evidence>
<dbReference type="GO" id="GO:0003677">
    <property type="term" value="F:DNA binding"/>
    <property type="evidence" value="ECO:0007669"/>
    <property type="project" value="UniProtKB-KW"/>
</dbReference>
<proteinExistence type="predicted"/>
<dbReference type="CDD" id="cd14707">
    <property type="entry name" value="bZIP_plant_BZIP46"/>
    <property type="match status" value="1"/>
</dbReference>
<evidence type="ECO:0000256" key="3">
    <source>
        <dbReference type="ARBA" id="ARBA00023242"/>
    </source>
</evidence>
<dbReference type="PANTHER" id="PTHR22952">
    <property type="entry name" value="CAMP-RESPONSE ELEMENT BINDING PROTEIN-RELATED"/>
    <property type="match status" value="1"/>
</dbReference>
<comment type="subcellular location">
    <subcellularLocation>
        <location evidence="1">Nucleus</location>
    </subcellularLocation>
</comment>
<reference evidence="6" key="1">
    <citation type="submission" date="2021-01" db="EMBL/GenBank/DDBJ databases">
        <title>Adiantum capillus-veneris genome.</title>
        <authorList>
            <person name="Fang Y."/>
            <person name="Liao Q."/>
        </authorList>
    </citation>
    <scope>NUCLEOTIDE SEQUENCE</scope>
    <source>
        <strain evidence="6">H3</strain>
        <tissue evidence="6">Leaf</tissue>
    </source>
</reference>
<dbReference type="FunFam" id="1.20.5.170:FF:000036">
    <property type="entry name" value="ABSCISIC ACID-INSENSITIVE 5-like protein 2"/>
    <property type="match status" value="1"/>
</dbReference>
<gene>
    <name evidence="6" type="ORF">GOP47_0003775</name>
</gene>
<keyword evidence="4" id="KW-0175">Coiled coil</keyword>
<dbReference type="InterPro" id="IPR046347">
    <property type="entry name" value="bZIP_sf"/>
</dbReference>
<dbReference type="GO" id="GO:0045893">
    <property type="term" value="P:positive regulation of DNA-templated transcription"/>
    <property type="evidence" value="ECO:0007669"/>
    <property type="project" value="InterPro"/>
</dbReference>
<dbReference type="PROSITE" id="PS50217">
    <property type="entry name" value="BZIP"/>
    <property type="match status" value="1"/>
</dbReference>
<dbReference type="Proteomes" id="UP000886520">
    <property type="component" value="Chromosome 4"/>
</dbReference>
<evidence type="ECO:0000313" key="7">
    <source>
        <dbReference type="Proteomes" id="UP000886520"/>
    </source>
</evidence>
<dbReference type="EMBL" id="JABFUD020000004">
    <property type="protein sequence ID" value="KAI5080592.1"/>
    <property type="molecule type" value="Genomic_DNA"/>
</dbReference>
<keyword evidence="3" id="KW-0539">Nucleus</keyword>
<dbReference type="InterPro" id="IPR043452">
    <property type="entry name" value="BZIP46-like"/>
</dbReference>
<sequence length="451" mass="48989">MWPPSNGRRSGGGGGNEELWVRAASFHKEAREPKTEGAVQAECLPSSGSLKATSSITRQASIYSLTLDEFQNALGEPTKSFGSMNMDEFLRNIWTVEESQAMAAAMGGAGGNTDELHPQFQQSIQRQASISLPRTLSRKTVDDVWKDITRDGIDMGSDSMSGAMAAGAQDRQVTFGEMTLEDFLVKAGVVKKDDHGIAAADIPLGMSFDKGFGAASSNRPAEMFLNASAAFGGKGTEGEKVGAGNVIPITLSLAGSNLPASQGALEPMQVEAMNHASPVVQQSEWLSNNGFKTEPAYPLSPRNMLHQHVVEVSARNGMLGSPQSPLLDGIGPPYESMGIHTPLPYGALEGGIVRGRKREFEGSLERVVERRQKRMIKNRESAARSRARKQAYTVELEAEVSHLKEENLRLRRHEEEMAERRRKQLIDVLTSFGSPCAPKACKLRRTHTGPW</sequence>
<dbReference type="SUPFAM" id="SSF57959">
    <property type="entry name" value="Leucine zipper domain"/>
    <property type="match status" value="1"/>
</dbReference>
<comment type="caution">
    <text evidence="6">The sequence shown here is derived from an EMBL/GenBank/DDBJ whole genome shotgun (WGS) entry which is preliminary data.</text>
</comment>
<dbReference type="Pfam" id="PF00170">
    <property type="entry name" value="bZIP_1"/>
    <property type="match status" value="1"/>
</dbReference>
<dbReference type="GO" id="GO:0003700">
    <property type="term" value="F:DNA-binding transcription factor activity"/>
    <property type="evidence" value="ECO:0007669"/>
    <property type="project" value="InterPro"/>
</dbReference>
<keyword evidence="2" id="KW-0238">DNA-binding</keyword>
<evidence type="ECO:0000259" key="5">
    <source>
        <dbReference type="PROSITE" id="PS50217"/>
    </source>
</evidence>
<feature type="domain" description="BZIP" evidence="5">
    <location>
        <begin position="368"/>
        <end position="420"/>
    </location>
</feature>
<dbReference type="GO" id="GO:0005634">
    <property type="term" value="C:nucleus"/>
    <property type="evidence" value="ECO:0007669"/>
    <property type="project" value="UniProtKB-SubCell"/>
</dbReference>
<evidence type="ECO:0000256" key="2">
    <source>
        <dbReference type="ARBA" id="ARBA00023125"/>
    </source>
</evidence>
<dbReference type="PROSITE" id="PS00036">
    <property type="entry name" value="BZIP_BASIC"/>
    <property type="match status" value="1"/>
</dbReference>
<organism evidence="6 7">
    <name type="scientific">Adiantum capillus-veneris</name>
    <name type="common">Maidenhair fern</name>
    <dbReference type="NCBI Taxonomy" id="13818"/>
    <lineage>
        <taxon>Eukaryota</taxon>
        <taxon>Viridiplantae</taxon>
        <taxon>Streptophyta</taxon>
        <taxon>Embryophyta</taxon>
        <taxon>Tracheophyta</taxon>
        <taxon>Polypodiopsida</taxon>
        <taxon>Polypodiidae</taxon>
        <taxon>Polypodiales</taxon>
        <taxon>Pteridineae</taxon>
        <taxon>Pteridaceae</taxon>
        <taxon>Vittarioideae</taxon>
        <taxon>Adiantum</taxon>
    </lineage>
</organism>
<evidence type="ECO:0000256" key="4">
    <source>
        <dbReference type="SAM" id="Coils"/>
    </source>
</evidence>
<dbReference type="SMART" id="SM00338">
    <property type="entry name" value="BRLZ"/>
    <property type="match status" value="1"/>
</dbReference>
<feature type="coiled-coil region" evidence="4">
    <location>
        <begin position="393"/>
        <end position="423"/>
    </location>
</feature>
<protein>
    <recommendedName>
        <fullName evidence="5">BZIP domain-containing protein</fullName>
    </recommendedName>
</protein>
<name>A0A9D4V7Y7_ADICA</name>
<dbReference type="OrthoDB" id="1927218at2759"/>
<dbReference type="InterPro" id="IPR004827">
    <property type="entry name" value="bZIP"/>
</dbReference>